<dbReference type="PANTHER" id="PTHR15670:SF5">
    <property type="entry name" value="RHO GTPASE-ACTIVATING PROTEIN 11A ISOFORM X1"/>
    <property type="match status" value="1"/>
</dbReference>
<dbReference type="GO" id="GO:0007165">
    <property type="term" value="P:signal transduction"/>
    <property type="evidence" value="ECO:0007669"/>
    <property type="project" value="InterPro"/>
</dbReference>
<name>A0A6P8RVY9_GEOSA</name>
<dbReference type="GO" id="GO:0005096">
    <property type="term" value="F:GTPase activator activity"/>
    <property type="evidence" value="ECO:0007669"/>
    <property type="project" value="TreeGrafter"/>
</dbReference>
<feature type="domain" description="Rho-GAP" evidence="2">
    <location>
        <begin position="54"/>
        <end position="238"/>
    </location>
</feature>
<dbReference type="OrthoDB" id="410651at2759"/>
<organism evidence="3 4">
    <name type="scientific">Geotrypetes seraphini</name>
    <name type="common">Gaboon caecilian</name>
    <name type="synonym">Caecilia seraphini</name>
    <dbReference type="NCBI Taxonomy" id="260995"/>
    <lineage>
        <taxon>Eukaryota</taxon>
        <taxon>Metazoa</taxon>
        <taxon>Chordata</taxon>
        <taxon>Craniata</taxon>
        <taxon>Vertebrata</taxon>
        <taxon>Euteleostomi</taxon>
        <taxon>Amphibia</taxon>
        <taxon>Gymnophiona</taxon>
        <taxon>Geotrypetes</taxon>
    </lineage>
</organism>
<dbReference type="RefSeq" id="XP_033809777.1">
    <property type="nucleotide sequence ID" value="XM_033953886.1"/>
</dbReference>
<dbReference type="PANTHER" id="PTHR15670">
    <property type="entry name" value="RHO GTPASE ACTIVATING PROTEIN 11A"/>
    <property type="match status" value="1"/>
</dbReference>
<dbReference type="SMART" id="SM00324">
    <property type="entry name" value="RhoGAP"/>
    <property type="match status" value="1"/>
</dbReference>
<dbReference type="InterPro" id="IPR008936">
    <property type="entry name" value="Rho_GTPase_activation_prot"/>
</dbReference>
<protein>
    <submittedName>
        <fullName evidence="4">Rho GTPase-activating protein 11A-like</fullName>
    </submittedName>
</protein>
<dbReference type="SUPFAM" id="SSF48350">
    <property type="entry name" value="GTPase activation domain, GAP"/>
    <property type="match status" value="1"/>
</dbReference>
<dbReference type="KEGG" id="gsh:117364565"/>
<dbReference type="Pfam" id="PF00620">
    <property type="entry name" value="RhoGAP"/>
    <property type="match status" value="1"/>
</dbReference>
<dbReference type="InParanoid" id="A0A6P8RVY9"/>
<sequence>MKLSDERRTSQAIIQHLKATGIKIRRWKACGGEQQQEKVPRPGSGLFGVPLHLLPLSERDGPIPQFLVDACHFLSPYLHTEGLFRKSGSMTRIKALKVRLESGERCLNSALPCDVAALLKQFFRDLPDPLIPVELQEPLYRIQEVVSERERGSITALVTCLLPRIRACTLRYLCTFLQRIAIRCDENKMDSGNLALVLAPNLFASSEQSERLTVGTEKQLQLQVAVLETLITSALEIGHVPEFITAKLSSVQDTETICCTSVSQDKHENVESDGSCQRRRRRSMGDIVNGALSRWKTGHTASSASQKEQKPAAEMDSGPVLRTSFKTKRKASEDSCEGSELKKRKATLDFSPGQLVSDDTLGLSGTSPADAALVGLPDVFPDAELGPGCFQSSAALCAPDTPRSSASVRRQRSKRDGKCVQRVPSGRSGCFPPSVVDRTDRVRKSLRLFRRTRSEKEESGASLTLETSGWTLMKNMVADALEGPLFSEKDPQLIQSSLKTNDQGHGSPNLASTEEILSEASPNCEELFTVSSPRSPSHGASALDTQAKCGTISASCETPAIELLTLDTSPGQNPDAQGHGESVAVIQDIVEGSVVPHSDSLLEWASESPKKQYRVLRRSISLPENLLESLDKISLETGHKLESGSAAENMSEASLYLNGQQLCANADMVPRVDSALQLGLPLVLVTLADEGVGTLVSSCLQNSIAASSELSEESTQARIRTSTNVQEPLGLYVSVADCIRKLKPSKSIAPKRSMHRIAMNLQRVLGTALEGPPERNLFPLQRRGARKFGRSLSHESGLAMETSMGGVAAGPSTPPLLREQDVDCLKARSSLSPQLPKSPLKSLKTYSRQIFISKKHITLSFAGLRNKKEVGSETSTFPAPRSAQLLPEILSEKAVSTAPQELFPQESPLQHCVERASALQTSLHPQEGHEEIQCH</sequence>
<evidence type="ECO:0000256" key="1">
    <source>
        <dbReference type="SAM" id="MobiDB-lite"/>
    </source>
</evidence>
<dbReference type="Proteomes" id="UP000515159">
    <property type="component" value="Chromosome 8"/>
</dbReference>
<reference evidence="4" key="1">
    <citation type="submission" date="2025-08" db="UniProtKB">
        <authorList>
            <consortium name="RefSeq"/>
        </authorList>
    </citation>
    <scope>IDENTIFICATION</scope>
</reference>
<evidence type="ECO:0000313" key="3">
    <source>
        <dbReference type="Proteomes" id="UP000515159"/>
    </source>
</evidence>
<dbReference type="InterPro" id="IPR000198">
    <property type="entry name" value="RhoGAP_dom"/>
</dbReference>
<keyword evidence="3" id="KW-1185">Reference proteome</keyword>
<dbReference type="AlphaFoldDB" id="A0A6P8RVY9"/>
<dbReference type="InterPro" id="IPR042869">
    <property type="entry name" value="ARHGAP11A/B"/>
</dbReference>
<dbReference type="Gene3D" id="1.10.555.10">
    <property type="entry name" value="Rho GTPase activation protein"/>
    <property type="match status" value="1"/>
</dbReference>
<gene>
    <name evidence="4" type="primary">LOC117364565</name>
</gene>
<dbReference type="GeneID" id="117364565"/>
<feature type="region of interest" description="Disordered" evidence="1">
    <location>
        <begin position="296"/>
        <end position="342"/>
    </location>
</feature>
<proteinExistence type="predicted"/>
<evidence type="ECO:0000259" key="2">
    <source>
        <dbReference type="PROSITE" id="PS50238"/>
    </source>
</evidence>
<accession>A0A6P8RVY9</accession>
<evidence type="ECO:0000313" key="4">
    <source>
        <dbReference type="RefSeq" id="XP_033809777.1"/>
    </source>
</evidence>
<dbReference type="PROSITE" id="PS50238">
    <property type="entry name" value="RHOGAP"/>
    <property type="match status" value="1"/>
</dbReference>